<feature type="region of interest" description="Disordered" evidence="1">
    <location>
        <begin position="117"/>
        <end position="141"/>
    </location>
</feature>
<evidence type="ECO:0000313" key="2">
    <source>
        <dbReference type="EMBL" id="MBA8886378.1"/>
    </source>
</evidence>
<comment type="caution">
    <text evidence="2">The sequence shown here is derived from an EMBL/GenBank/DDBJ whole genome shotgun (WGS) entry which is preliminary data.</text>
</comment>
<sequence length="141" mass="15225">MHASEGRTLRAFRAFELQAIHLMADGALSDEQLTALGEIECATGYEYTGCGYFLQVHLPSLPIARRTLSTPGVVGRAGDVQAGFLVFLGEQALTLECHTWGPVDVPPDFRDRDVSIAALPDTTDHRATPRSVTDPAGSERT</sequence>
<proteinExistence type="predicted"/>
<keyword evidence="3" id="KW-1185">Reference proteome</keyword>
<evidence type="ECO:0000256" key="1">
    <source>
        <dbReference type="SAM" id="MobiDB-lite"/>
    </source>
</evidence>
<organism evidence="2 3">
    <name type="scientific">Dokdonella fugitiva</name>
    <dbReference type="NCBI Taxonomy" id="328517"/>
    <lineage>
        <taxon>Bacteria</taxon>
        <taxon>Pseudomonadati</taxon>
        <taxon>Pseudomonadota</taxon>
        <taxon>Gammaproteobacteria</taxon>
        <taxon>Lysobacterales</taxon>
        <taxon>Rhodanobacteraceae</taxon>
        <taxon>Dokdonella</taxon>
    </lineage>
</organism>
<accession>A0A839EYV8</accession>
<reference evidence="2 3" key="1">
    <citation type="submission" date="2020-07" db="EMBL/GenBank/DDBJ databases">
        <title>Genomic Encyclopedia of Type Strains, Phase IV (KMG-V): Genome sequencing to study the core and pangenomes of soil and plant-associated prokaryotes.</title>
        <authorList>
            <person name="Whitman W."/>
        </authorList>
    </citation>
    <scope>NUCLEOTIDE SEQUENCE [LARGE SCALE GENOMIC DNA]</scope>
    <source>
        <strain evidence="2 3">RH2WT43</strain>
    </source>
</reference>
<protein>
    <submittedName>
        <fullName evidence="2">Uncharacterized protein</fullName>
    </submittedName>
</protein>
<gene>
    <name evidence="2" type="ORF">FHW12_000569</name>
</gene>
<dbReference type="AlphaFoldDB" id="A0A839EYV8"/>
<dbReference type="Proteomes" id="UP000550401">
    <property type="component" value="Unassembled WGS sequence"/>
</dbReference>
<name>A0A839EYV8_9GAMM</name>
<dbReference type="EMBL" id="JACGXL010000001">
    <property type="protein sequence ID" value="MBA8886378.1"/>
    <property type="molecule type" value="Genomic_DNA"/>
</dbReference>
<evidence type="ECO:0000313" key="3">
    <source>
        <dbReference type="Proteomes" id="UP000550401"/>
    </source>
</evidence>